<dbReference type="PANTHER" id="PTHR11649:SF13">
    <property type="entry name" value="ENGB-TYPE G DOMAIN-CONTAINING PROTEIN"/>
    <property type="match status" value="1"/>
</dbReference>
<evidence type="ECO:0000256" key="1">
    <source>
        <dbReference type="ARBA" id="ARBA00001946"/>
    </source>
</evidence>
<comment type="function">
    <text evidence="10">Necessary for normal cell division and for the maintenance of normal septation.</text>
</comment>
<sequence>MNDLIFPLTIFLKSVAQLDQLPKDQGTEVAFIGRSNSGKSSAINVITGKKGLAKTSKTPGRTQLLNFFQINDQQRLVDLPGYGYAKVPSDKKEEWEKIISSYLKLRKSLKGLVITMDIRHPLKERDQAMLTWALHHQIPVYILLTKADKLTRNQAAHVLKQTKQQLATLSKDCRVQIFSATIPIGVEMARRVILDWLA</sequence>
<evidence type="ECO:0000256" key="10">
    <source>
        <dbReference type="HAMAP-Rule" id="MF_00321"/>
    </source>
</evidence>
<dbReference type="Pfam" id="PF01926">
    <property type="entry name" value="MMR_HSR1"/>
    <property type="match status" value="1"/>
</dbReference>
<dbReference type="FunFam" id="3.40.50.300:FF:000098">
    <property type="entry name" value="Probable GTP-binding protein EngB"/>
    <property type="match status" value="1"/>
</dbReference>
<evidence type="ECO:0000256" key="3">
    <source>
        <dbReference type="ARBA" id="ARBA00022618"/>
    </source>
</evidence>
<dbReference type="InterPro" id="IPR006073">
    <property type="entry name" value="GTP-bd"/>
</dbReference>
<dbReference type="EMBL" id="NMOS02000007">
    <property type="protein sequence ID" value="RDH40566.1"/>
    <property type="molecule type" value="Genomic_DNA"/>
</dbReference>
<dbReference type="GO" id="GO:0005829">
    <property type="term" value="C:cytosol"/>
    <property type="evidence" value="ECO:0007669"/>
    <property type="project" value="TreeGrafter"/>
</dbReference>
<keyword evidence="7 10" id="KW-0342">GTP-binding</keyword>
<dbReference type="PROSITE" id="PS51706">
    <property type="entry name" value="G_ENGB"/>
    <property type="match status" value="1"/>
</dbReference>
<comment type="cofactor">
    <cofactor evidence="1">
        <name>Mg(2+)</name>
        <dbReference type="ChEBI" id="CHEBI:18420"/>
    </cofactor>
</comment>
<dbReference type="AlphaFoldDB" id="A0A370CJT0"/>
<keyword evidence="8 10" id="KW-0717">Septation</keyword>
<keyword evidence="5 10" id="KW-0547">Nucleotide-binding</keyword>
<protein>
    <recommendedName>
        <fullName evidence="10">Probable GTP-binding protein EngB</fullName>
    </recommendedName>
</protein>
<keyword evidence="9 10" id="KW-0131">Cell cycle</keyword>
<feature type="domain" description="EngB-type G" evidence="11">
    <location>
        <begin position="25"/>
        <end position="198"/>
    </location>
</feature>
<evidence type="ECO:0000313" key="13">
    <source>
        <dbReference type="Proteomes" id="UP000226429"/>
    </source>
</evidence>
<keyword evidence="6" id="KW-0460">Magnesium</keyword>
<evidence type="ECO:0000256" key="2">
    <source>
        <dbReference type="ARBA" id="ARBA00009638"/>
    </source>
</evidence>
<reference evidence="12 13" key="1">
    <citation type="journal article" date="2017" name="Int. J. Syst. Evol. Microbiol.">
        <title>Aquarickettsiella crustaci n. gen. n. sp. (Gammaproteobacteria: Legionellales: Coxiellaceae); a bacterial pathogen of the freshwater crustacean: Gammarus fossarum (Malacostraca: Amphipoda).</title>
        <authorList>
            <person name="Bojko J."/>
            <person name="Dunn A.M."/>
            <person name="Stebbing P.D."/>
            <person name="Van Aerle R."/>
            <person name="Bacela-Spychalska K."/>
            <person name="Bean T.P."/>
            <person name="Stentiford G.D."/>
        </authorList>
    </citation>
    <scope>NUCLEOTIDE SEQUENCE [LARGE SCALE GENOMIC DNA]</scope>
    <source>
        <strain evidence="12">RA15029</strain>
    </source>
</reference>
<dbReference type="HAMAP" id="MF_00321">
    <property type="entry name" value="GTPase_EngB"/>
    <property type="match status" value="1"/>
</dbReference>
<dbReference type="Gene3D" id="3.40.50.300">
    <property type="entry name" value="P-loop containing nucleotide triphosphate hydrolases"/>
    <property type="match status" value="1"/>
</dbReference>
<dbReference type="GO" id="GO:0046872">
    <property type="term" value="F:metal ion binding"/>
    <property type="evidence" value="ECO:0007669"/>
    <property type="project" value="UniProtKB-KW"/>
</dbReference>
<keyword evidence="4" id="KW-0479">Metal-binding</keyword>
<reference evidence="12 13" key="2">
    <citation type="journal article" date="2018" name="J. Invertebr. Pathol.">
        <title>'Candidatus Aquirickettsiella gammari' (Gammaproteobacteria: Legionellales: Coxiellaceae): A bacterial pathogen of the freshwater crustacean Gammarus fossarum (Malacostraca: Amphipoda).</title>
        <authorList>
            <person name="Bojko J."/>
            <person name="Dunn A.M."/>
            <person name="Stebbing P.D."/>
            <person name="van Aerle R."/>
            <person name="Bacela-Spychalska K."/>
            <person name="Bean T.P."/>
            <person name="Urrutia A."/>
            <person name="Stentiford G.D."/>
        </authorList>
    </citation>
    <scope>NUCLEOTIDE SEQUENCE [LARGE SCALE GENOMIC DNA]</scope>
    <source>
        <strain evidence="12">RA15029</strain>
    </source>
</reference>
<evidence type="ECO:0000259" key="11">
    <source>
        <dbReference type="PROSITE" id="PS51706"/>
    </source>
</evidence>
<evidence type="ECO:0000313" key="12">
    <source>
        <dbReference type="EMBL" id="RDH40566.1"/>
    </source>
</evidence>
<evidence type="ECO:0000256" key="7">
    <source>
        <dbReference type="ARBA" id="ARBA00023134"/>
    </source>
</evidence>
<keyword evidence="13" id="KW-1185">Reference proteome</keyword>
<proteinExistence type="inferred from homology"/>
<evidence type="ECO:0000256" key="5">
    <source>
        <dbReference type="ARBA" id="ARBA00022741"/>
    </source>
</evidence>
<evidence type="ECO:0000256" key="4">
    <source>
        <dbReference type="ARBA" id="ARBA00022723"/>
    </source>
</evidence>
<keyword evidence="3 10" id="KW-0132">Cell division</keyword>
<evidence type="ECO:0000256" key="6">
    <source>
        <dbReference type="ARBA" id="ARBA00022842"/>
    </source>
</evidence>
<comment type="caution">
    <text evidence="12">The sequence shown here is derived from an EMBL/GenBank/DDBJ whole genome shotgun (WGS) entry which is preliminary data.</text>
</comment>
<dbReference type="InterPro" id="IPR030393">
    <property type="entry name" value="G_ENGB_dom"/>
</dbReference>
<dbReference type="CDD" id="cd01876">
    <property type="entry name" value="YihA_EngB"/>
    <property type="match status" value="1"/>
</dbReference>
<comment type="similarity">
    <text evidence="2 10">Belongs to the TRAFAC class TrmE-Era-EngA-EngB-Septin-like GTPase superfamily. EngB GTPase family.</text>
</comment>
<dbReference type="NCBIfam" id="TIGR03598">
    <property type="entry name" value="GTPase_YsxC"/>
    <property type="match status" value="1"/>
</dbReference>
<dbReference type="PANTHER" id="PTHR11649">
    <property type="entry name" value="MSS1/TRME-RELATED GTP-BINDING PROTEIN"/>
    <property type="match status" value="1"/>
</dbReference>
<dbReference type="InterPro" id="IPR027417">
    <property type="entry name" value="P-loop_NTPase"/>
</dbReference>
<organism evidence="12 13">
    <name type="scientific">Candidatus Aquirickettsiella gammari</name>
    <dbReference type="NCBI Taxonomy" id="2016198"/>
    <lineage>
        <taxon>Bacteria</taxon>
        <taxon>Pseudomonadati</taxon>
        <taxon>Pseudomonadota</taxon>
        <taxon>Gammaproteobacteria</taxon>
        <taxon>Legionellales</taxon>
        <taxon>Coxiellaceae</taxon>
        <taxon>Candidatus Aquirickettsiella</taxon>
    </lineage>
</organism>
<dbReference type="InterPro" id="IPR019987">
    <property type="entry name" value="GTP-bd_ribosome_bio_YsxC"/>
</dbReference>
<evidence type="ECO:0000256" key="9">
    <source>
        <dbReference type="ARBA" id="ARBA00023306"/>
    </source>
</evidence>
<gene>
    <name evidence="10" type="primary">engB</name>
    <name evidence="12" type="ORF">CFE62_003470</name>
</gene>
<accession>A0A370CJT0</accession>
<dbReference type="SUPFAM" id="SSF52540">
    <property type="entry name" value="P-loop containing nucleoside triphosphate hydrolases"/>
    <property type="match status" value="1"/>
</dbReference>
<evidence type="ECO:0000256" key="8">
    <source>
        <dbReference type="ARBA" id="ARBA00023210"/>
    </source>
</evidence>
<dbReference type="GO" id="GO:0005525">
    <property type="term" value="F:GTP binding"/>
    <property type="evidence" value="ECO:0007669"/>
    <property type="project" value="UniProtKB-UniRule"/>
</dbReference>
<dbReference type="Proteomes" id="UP000226429">
    <property type="component" value="Unassembled WGS sequence"/>
</dbReference>
<name>A0A370CJT0_9COXI</name>
<dbReference type="GO" id="GO:0000917">
    <property type="term" value="P:division septum assembly"/>
    <property type="evidence" value="ECO:0007669"/>
    <property type="project" value="UniProtKB-KW"/>
</dbReference>